<proteinExistence type="predicted"/>
<dbReference type="AlphaFoldDB" id="A0ABD4ZT39"/>
<dbReference type="EMBL" id="JASUBT010000005">
    <property type="protein sequence ID" value="MDL4935771.1"/>
    <property type="molecule type" value="Genomic_DNA"/>
</dbReference>
<organism evidence="1 2">
    <name type="scientific">Enterococcus gallinarum</name>
    <dbReference type="NCBI Taxonomy" id="1353"/>
    <lineage>
        <taxon>Bacteria</taxon>
        <taxon>Bacillati</taxon>
        <taxon>Bacillota</taxon>
        <taxon>Bacilli</taxon>
        <taxon>Lactobacillales</taxon>
        <taxon>Enterococcaceae</taxon>
        <taxon>Enterococcus</taxon>
    </lineage>
</organism>
<protein>
    <submittedName>
        <fullName evidence="1">Uncharacterized protein</fullName>
    </submittedName>
</protein>
<dbReference type="Proteomes" id="UP001241571">
    <property type="component" value="Unassembled WGS sequence"/>
</dbReference>
<gene>
    <name evidence="1" type="ORF">QRX88_08600</name>
</gene>
<name>A0ABD4ZT39_ENTGA</name>
<evidence type="ECO:0000313" key="2">
    <source>
        <dbReference type="Proteomes" id="UP001241571"/>
    </source>
</evidence>
<reference evidence="1 2" key="1">
    <citation type="submission" date="2023-06" db="EMBL/GenBank/DDBJ databases">
        <title>Acute promotion of culturable opportunistic pathogens and persistent increase of antibiotic resistance following antibiotic exposure in mouse gut microbiota.</title>
        <authorList>
            <person name="Li L."/>
            <person name="Wang B."/>
            <person name="Sun Y."/>
            <person name="Wang M."/>
            <person name="Xu H."/>
        </authorList>
    </citation>
    <scope>NUCLEOTIDE SEQUENCE [LARGE SCALE GENOMIC DNA]</scope>
    <source>
        <strain evidence="1 2">CRI2_2</strain>
    </source>
</reference>
<accession>A0ABD4ZT39</accession>
<sequence length="138" mass="14958">MKVISKETAPQVEFGDKVRTKVAGSCDDIAAGVTGVVLSQQVDSDGHVRVDTPDDYDYFKPKDLEVLQKFSGEAIEAEKSVVVELTVTELKHIVADMGINTGADTRRGMEVIGFSADLNHAVAQKVYSDLEDLLMEVA</sequence>
<dbReference type="RefSeq" id="WP_217956091.1">
    <property type="nucleotide sequence ID" value="NZ_CAJSYR010000002.1"/>
</dbReference>
<comment type="caution">
    <text evidence="1">The sequence shown here is derived from an EMBL/GenBank/DDBJ whole genome shotgun (WGS) entry which is preliminary data.</text>
</comment>
<evidence type="ECO:0000313" key="1">
    <source>
        <dbReference type="EMBL" id="MDL4935771.1"/>
    </source>
</evidence>